<evidence type="ECO:0000313" key="3">
    <source>
        <dbReference type="Proteomes" id="UP000054279"/>
    </source>
</evidence>
<organism evidence="2 3">
    <name type="scientific">Sphaerobolus stellatus (strain SS14)</name>
    <dbReference type="NCBI Taxonomy" id="990650"/>
    <lineage>
        <taxon>Eukaryota</taxon>
        <taxon>Fungi</taxon>
        <taxon>Dikarya</taxon>
        <taxon>Basidiomycota</taxon>
        <taxon>Agaricomycotina</taxon>
        <taxon>Agaricomycetes</taxon>
        <taxon>Phallomycetidae</taxon>
        <taxon>Geastrales</taxon>
        <taxon>Sphaerobolaceae</taxon>
        <taxon>Sphaerobolus</taxon>
    </lineage>
</organism>
<sequence>MQPLRPPPPSRPGPQFIHRWTLPVSLLALTLITQSLIFRSQPCTNVREKSDDLCDRTVHWWFGLVAHASAIIYFGTLTPERRWSIGYLFIPILFTVMLVCSIVFNVPSSFELPVWDQIHLYLFWIATGFTTYKFLQEIERLFPYQEGPEFELESALRRISQRRRMSL</sequence>
<protein>
    <submittedName>
        <fullName evidence="2">Uncharacterized protein</fullName>
    </submittedName>
</protein>
<feature type="transmembrane region" description="Helical" evidence="1">
    <location>
        <begin position="58"/>
        <end position="78"/>
    </location>
</feature>
<dbReference type="EMBL" id="KN837151">
    <property type="protein sequence ID" value="KIJ39584.1"/>
    <property type="molecule type" value="Genomic_DNA"/>
</dbReference>
<accession>A0A0C9UXG4</accession>
<feature type="transmembrane region" description="Helical" evidence="1">
    <location>
        <begin position="118"/>
        <end position="135"/>
    </location>
</feature>
<name>A0A0C9UXG4_SPHS4</name>
<keyword evidence="1" id="KW-0812">Transmembrane</keyword>
<dbReference type="Proteomes" id="UP000054279">
    <property type="component" value="Unassembled WGS sequence"/>
</dbReference>
<dbReference type="HOGENOM" id="CLU_1595619_0_0_1"/>
<keyword evidence="3" id="KW-1185">Reference proteome</keyword>
<keyword evidence="1" id="KW-1133">Transmembrane helix</keyword>
<reference evidence="2 3" key="1">
    <citation type="submission" date="2014-06" db="EMBL/GenBank/DDBJ databases">
        <title>Evolutionary Origins and Diversification of the Mycorrhizal Mutualists.</title>
        <authorList>
            <consortium name="DOE Joint Genome Institute"/>
            <consortium name="Mycorrhizal Genomics Consortium"/>
            <person name="Kohler A."/>
            <person name="Kuo A."/>
            <person name="Nagy L.G."/>
            <person name="Floudas D."/>
            <person name="Copeland A."/>
            <person name="Barry K.W."/>
            <person name="Cichocki N."/>
            <person name="Veneault-Fourrey C."/>
            <person name="LaButti K."/>
            <person name="Lindquist E.A."/>
            <person name="Lipzen A."/>
            <person name="Lundell T."/>
            <person name="Morin E."/>
            <person name="Murat C."/>
            <person name="Riley R."/>
            <person name="Ohm R."/>
            <person name="Sun H."/>
            <person name="Tunlid A."/>
            <person name="Henrissat B."/>
            <person name="Grigoriev I.V."/>
            <person name="Hibbett D.S."/>
            <person name="Martin F."/>
        </authorList>
    </citation>
    <scope>NUCLEOTIDE SEQUENCE [LARGE SCALE GENOMIC DNA]</scope>
    <source>
        <strain evidence="2 3">SS14</strain>
    </source>
</reference>
<dbReference type="AlphaFoldDB" id="A0A0C9UXG4"/>
<feature type="transmembrane region" description="Helical" evidence="1">
    <location>
        <begin position="20"/>
        <end position="38"/>
    </location>
</feature>
<gene>
    <name evidence="2" type="ORF">M422DRAFT_32601</name>
</gene>
<evidence type="ECO:0000313" key="2">
    <source>
        <dbReference type="EMBL" id="KIJ39584.1"/>
    </source>
</evidence>
<feature type="transmembrane region" description="Helical" evidence="1">
    <location>
        <begin position="85"/>
        <end position="106"/>
    </location>
</feature>
<evidence type="ECO:0000256" key="1">
    <source>
        <dbReference type="SAM" id="Phobius"/>
    </source>
</evidence>
<keyword evidence="1" id="KW-0472">Membrane</keyword>
<proteinExistence type="predicted"/>